<accession>A0AA88DIS1</accession>
<dbReference type="AlphaFoldDB" id="A0AA88DIS1"/>
<evidence type="ECO:0000313" key="2">
    <source>
        <dbReference type="EMBL" id="GMN46884.1"/>
    </source>
</evidence>
<name>A0AA88DIS1_FICCA</name>
<comment type="caution">
    <text evidence="2">The sequence shown here is derived from an EMBL/GenBank/DDBJ whole genome shotgun (WGS) entry which is preliminary data.</text>
</comment>
<feature type="region of interest" description="Disordered" evidence="1">
    <location>
        <begin position="71"/>
        <end position="97"/>
    </location>
</feature>
<protein>
    <submittedName>
        <fullName evidence="2">Uncharacterized protein</fullName>
    </submittedName>
</protein>
<sequence>MGLFRGGRVDVEGGCPWPPSIGPASVQLASKECAAGGIASYVRRSNTRTISGCAHNALSCMPQCWPWLGLNQDGPEEDDSEGDTRCDSGPTWMKTSQ</sequence>
<dbReference type="EMBL" id="BTGU01000024">
    <property type="protein sequence ID" value="GMN46884.1"/>
    <property type="molecule type" value="Genomic_DNA"/>
</dbReference>
<reference evidence="2" key="1">
    <citation type="submission" date="2023-07" db="EMBL/GenBank/DDBJ databases">
        <title>draft genome sequence of fig (Ficus carica).</title>
        <authorList>
            <person name="Takahashi T."/>
            <person name="Nishimura K."/>
        </authorList>
    </citation>
    <scope>NUCLEOTIDE SEQUENCE</scope>
</reference>
<organism evidence="2 3">
    <name type="scientific">Ficus carica</name>
    <name type="common">Common fig</name>
    <dbReference type="NCBI Taxonomy" id="3494"/>
    <lineage>
        <taxon>Eukaryota</taxon>
        <taxon>Viridiplantae</taxon>
        <taxon>Streptophyta</taxon>
        <taxon>Embryophyta</taxon>
        <taxon>Tracheophyta</taxon>
        <taxon>Spermatophyta</taxon>
        <taxon>Magnoliopsida</taxon>
        <taxon>eudicotyledons</taxon>
        <taxon>Gunneridae</taxon>
        <taxon>Pentapetalae</taxon>
        <taxon>rosids</taxon>
        <taxon>fabids</taxon>
        <taxon>Rosales</taxon>
        <taxon>Moraceae</taxon>
        <taxon>Ficeae</taxon>
        <taxon>Ficus</taxon>
    </lineage>
</organism>
<dbReference type="Proteomes" id="UP001187192">
    <property type="component" value="Unassembled WGS sequence"/>
</dbReference>
<evidence type="ECO:0000313" key="3">
    <source>
        <dbReference type="Proteomes" id="UP001187192"/>
    </source>
</evidence>
<evidence type="ECO:0000256" key="1">
    <source>
        <dbReference type="SAM" id="MobiDB-lite"/>
    </source>
</evidence>
<keyword evidence="3" id="KW-1185">Reference proteome</keyword>
<gene>
    <name evidence="2" type="ORF">TIFTF001_016073</name>
</gene>
<proteinExistence type="predicted"/>